<evidence type="ECO:0000313" key="2">
    <source>
        <dbReference type="EMBL" id="ELK29947.1"/>
    </source>
</evidence>
<reference evidence="3" key="1">
    <citation type="journal article" date="2013" name="Science">
        <title>Comparative analysis of bat genomes provides insight into the evolution of flight and immunity.</title>
        <authorList>
            <person name="Zhang G."/>
            <person name="Cowled C."/>
            <person name="Shi Z."/>
            <person name="Huang Z."/>
            <person name="Bishop-Lilly K.A."/>
            <person name="Fang X."/>
            <person name="Wynne J.W."/>
            <person name="Xiong Z."/>
            <person name="Baker M.L."/>
            <person name="Zhao W."/>
            <person name="Tachedjian M."/>
            <person name="Zhu Y."/>
            <person name="Zhou P."/>
            <person name="Jiang X."/>
            <person name="Ng J."/>
            <person name="Yang L."/>
            <person name="Wu L."/>
            <person name="Xiao J."/>
            <person name="Feng Y."/>
            <person name="Chen Y."/>
            <person name="Sun X."/>
            <person name="Zhang Y."/>
            <person name="Marsh G.A."/>
            <person name="Crameri G."/>
            <person name="Broder C.C."/>
            <person name="Frey K.G."/>
            <person name="Wang L.F."/>
            <person name="Wang J."/>
        </authorList>
    </citation>
    <scope>NUCLEOTIDE SEQUENCE [LARGE SCALE GENOMIC DNA]</scope>
</reference>
<accession>L5LV63</accession>
<organism evidence="2 3">
    <name type="scientific">Myotis davidii</name>
    <name type="common">David's myotis</name>
    <dbReference type="NCBI Taxonomy" id="225400"/>
    <lineage>
        <taxon>Eukaryota</taxon>
        <taxon>Metazoa</taxon>
        <taxon>Chordata</taxon>
        <taxon>Craniata</taxon>
        <taxon>Vertebrata</taxon>
        <taxon>Euteleostomi</taxon>
        <taxon>Mammalia</taxon>
        <taxon>Eutheria</taxon>
        <taxon>Laurasiatheria</taxon>
        <taxon>Chiroptera</taxon>
        <taxon>Yangochiroptera</taxon>
        <taxon>Vespertilionidae</taxon>
        <taxon>Myotis</taxon>
    </lineage>
</organism>
<keyword evidence="3" id="KW-1185">Reference proteome</keyword>
<sequence>MPLAEASGPGSGDPQLQRPCDRGLRFGPKQGTPSSLDCQLRPCPAPIAGSTPTSCYHWPGRQRILSQAVRLQGPHSSTQIILHGIQYITFQAPKHFEIQHGKGRKKE</sequence>
<proteinExistence type="predicted"/>
<evidence type="ECO:0000256" key="1">
    <source>
        <dbReference type="SAM" id="MobiDB-lite"/>
    </source>
</evidence>
<gene>
    <name evidence="2" type="ORF">MDA_GLEAN10019617</name>
</gene>
<feature type="region of interest" description="Disordered" evidence="1">
    <location>
        <begin position="1"/>
        <end position="37"/>
    </location>
</feature>
<protein>
    <submittedName>
        <fullName evidence="2">Uncharacterized protein</fullName>
    </submittedName>
</protein>
<dbReference type="EMBL" id="KB107561">
    <property type="protein sequence ID" value="ELK29947.1"/>
    <property type="molecule type" value="Genomic_DNA"/>
</dbReference>
<evidence type="ECO:0000313" key="3">
    <source>
        <dbReference type="Proteomes" id="UP000010556"/>
    </source>
</evidence>
<dbReference type="Proteomes" id="UP000010556">
    <property type="component" value="Unassembled WGS sequence"/>
</dbReference>
<name>L5LV63_MYODS</name>
<dbReference type="AlphaFoldDB" id="L5LV63"/>